<evidence type="ECO:0000313" key="1">
    <source>
        <dbReference type="EMBL" id="ACM35493.1"/>
    </source>
</evidence>
<sequence length="110" mass="12430">MTGSAPLAYSSSLYRSWKCDMIEDDEPNLVTSGKSKRIVVDGYPFSIDIFRLEADTTWTLEVIDHQNTSYVWDEQFESDAEARDVAVKTIEAEGALAFMRGNNVIPFRQA</sequence>
<keyword evidence="2" id="KW-1185">Reference proteome</keyword>
<dbReference type="AlphaFoldDB" id="B9JRL6"/>
<gene>
    <name evidence="1" type="ordered locus">Avi_0695</name>
</gene>
<reference evidence="1 2" key="1">
    <citation type="journal article" date="2009" name="J. Bacteriol.">
        <title>Genome sequences of three Agrobacterium biovars help elucidate the evolution of multichromosome genomes in bacteria.</title>
        <authorList>
            <person name="Slater S.C."/>
            <person name="Goldman B.S."/>
            <person name="Goodner B."/>
            <person name="Setubal J.C."/>
            <person name="Farrand S.K."/>
            <person name="Nester E.W."/>
            <person name="Burr T.J."/>
            <person name="Banta L."/>
            <person name="Dickerman A.W."/>
            <person name="Paulsen I."/>
            <person name="Otten L."/>
            <person name="Suen G."/>
            <person name="Welch R."/>
            <person name="Almeida N.F."/>
            <person name="Arnold F."/>
            <person name="Burton O.T."/>
            <person name="Du Z."/>
            <person name="Ewing A."/>
            <person name="Godsy E."/>
            <person name="Heisel S."/>
            <person name="Houmiel K.L."/>
            <person name="Jhaveri J."/>
            <person name="Lu J."/>
            <person name="Miller N.M."/>
            <person name="Norton S."/>
            <person name="Chen Q."/>
            <person name="Phoolcharoen W."/>
            <person name="Ohlin V."/>
            <person name="Ondrusek D."/>
            <person name="Pride N."/>
            <person name="Stricklin S.L."/>
            <person name="Sun J."/>
            <person name="Wheeler C."/>
            <person name="Wilson L."/>
            <person name="Zhu H."/>
            <person name="Wood D.W."/>
        </authorList>
    </citation>
    <scope>NUCLEOTIDE SEQUENCE [LARGE SCALE GENOMIC DNA]</scope>
    <source>
        <strain evidence="2">S4 / ATCC BAA-846</strain>
    </source>
</reference>
<name>B9JRL6_ALLAM</name>
<accession>B9JRL6</accession>
<dbReference type="Proteomes" id="UP000001596">
    <property type="component" value="Chromosome 1"/>
</dbReference>
<dbReference type="KEGG" id="avi:Avi_0695"/>
<dbReference type="HOGENOM" id="CLU_177484_0_0_5"/>
<proteinExistence type="predicted"/>
<dbReference type="STRING" id="311402.Avi_0695"/>
<evidence type="ECO:0000313" key="2">
    <source>
        <dbReference type="Proteomes" id="UP000001596"/>
    </source>
</evidence>
<organism evidence="1 2">
    <name type="scientific">Allorhizobium ampelinum (strain ATCC BAA-846 / DSM 112012 / S4)</name>
    <name type="common">Agrobacterium vitis (strain S4)</name>
    <dbReference type="NCBI Taxonomy" id="311402"/>
    <lineage>
        <taxon>Bacteria</taxon>
        <taxon>Pseudomonadati</taxon>
        <taxon>Pseudomonadota</taxon>
        <taxon>Alphaproteobacteria</taxon>
        <taxon>Hyphomicrobiales</taxon>
        <taxon>Rhizobiaceae</taxon>
        <taxon>Rhizobium/Agrobacterium group</taxon>
        <taxon>Allorhizobium</taxon>
        <taxon>Allorhizobium ampelinum</taxon>
    </lineage>
</organism>
<dbReference type="EMBL" id="CP000633">
    <property type="protein sequence ID" value="ACM35493.1"/>
    <property type="molecule type" value="Genomic_DNA"/>
</dbReference>
<protein>
    <submittedName>
        <fullName evidence="1">Uncharacterized protein</fullName>
    </submittedName>
</protein>